<evidence type="ECO:0000313" key="2">
    <source>
        <dbReference type="Proteomes" id="UP000183209"/>
    </source>
</evidence>
<organism evidence="1 2">
    <name type="scientific">Zhouia amylolytica</name>
    <dbReference type="NCBI Taxonomy" id="376730"/>
    <lineage>
        <taxon>Bacteria</taxon>
        <taxon>Pseudomonadati</taxon>
        <taxon>Bacteroidota</taxon>
        <taxon>Flavobacteriia</taxon>
        <taxon>Flavobacteriales</taxon>
        <taxon>Flavobacteriaceae</taxon>
        <taxon>Zhouia</taxon>
    </lineage>
</organism>
<dbReference type="EMBL" id="FPAG01000001">
    <property type="protein sequence ID" value="SFS38910.1"/>
    <property type="molecule type" value="Genomic_DNA"/>
</dbReference>
<name>A0A1I6PFH6_9FLAO</name>
<dbReference type="Proteomes" id="UP000183209">
    <property type="component" value="Unassembled WGS sequence"/>
</dbReference>
<proteinExistence type="predicted"/>
<dbReference type="PROSITE" id="PS51257">
    <property type="entry name" value="PROKAR_LIPOPROTEIN"/>
    <property type="match status" value="1"/>
</dbReference>
<reference evidence="1 2" key="1">
    <citation type="submission" date="2016-10" db="EMBL/GenBank/DDBJ databases">
        <authorList>
            <person name="de Groot N.N."/>
        </authorList>
    </citation>
    <scope>NUCLEOTIDE SEQUENCE [LARGE SCALE GENOMIC DNA]</scope>
    <source>
        <strain evidence="1 2">CGMCC 1.6114</strain>
    </source>
</reference>
<dbReference type="OrthoDB" id="1437689at2"/>
<evidence type="ECO:0000313" key="1">
    <source>
        <dbReference type="EMBL" id="SFS38910.1"/>
    </source>
</evidence>
<protein>
    <submittedName>
        <fullName evidence="1">Uncharacterized protein</fullName>
    </submittedName>
</protein>
<dbReference type="AlphaFoldDB" id="A0A1I6PFH6"/>
<gene>
    <name evidence="1" type="ORF">SAMN04487906_0268</name>
</gene>
<sequence>MSISKMDLKFFKPILLVFVLLVISCKNDKKSESNTAREVVEVKVDSVMELGMVDILTTAMEFQMPDTLPAGWLHLRYKNASAEPHFFILEKYPEGVGIEEAKKEIVPVFQDAMDSIMVDRFEAGMKRFDSLPAWYQEVVFHGGSGLISPGKVSNSYVNLQPGTYLIECYVKMPNGKFHSSMGMLKQFEVVDKWSSMSQPKATVDLTVSSDQGITFDGDVSSGDHVFSVFFKDAKIYGNFVNHDVHLVKLEDEDAVDNLNSWMNWLEKDGFISPGPQGVIFLGGSQEMPMGSTTFFRATLTPGLYGLIAEVPDSKAKGLFKTFTVSE</sequence>
<accession>A0A1I6PFH6</accession>
<dbReference type="RefSeq" id="WP_083425831.1">
    <property type="nucleotide sequence ID" value="NZ_FPAG01000001.1"/>
</dbReference>